<dbReference type="InterPro" id="IPR018094">
    <property type="entry name" value="Thymidylate_kinase"/>
</dbReference>
<comment type="catalytic activity">
    <reaction evidence="10 12">
        <text>dTMP + ATP = dTDP + ADP</text>
        <dbReference type="Rhea" id="RHEA:13517"/>
        <dbReference type="ChEBI" id="CHEBI:30616"/>
        <dbReference type="ChEBI" id="CHEBI:58369"/>
        <dbReference type="ChEBI" id="CHEBI:63528"/>
        <dbReference type="ChEBI" id="CHEBI:456216"/>
        <dbReference type="EC" id="2.7.4.9"/>
    </reaction>
</comment>
<keyword evidence="5 12" id="KW-0545">Nucleotide biosynthesis</keyword>
<keyword evidence="7 12" id="KW-0418">Kinase</keyword>
<evidence type="ECO:0000256" key="1">
    <source>
        <dbReference type="ARBA" id="ARBA00009776"/>
    </source>
</evidence>
<dbReference type="InterPro" id="IPR018095">
    <property type="entry name" value="Thymidylate_kin_CS"/>
</dbReference>
<evidence type="ECO:0000256" key="9">
    <source>
        <dbReference type="ARBA" id="ARBA00029962"/>
    </source>
</evidence>
<dbReference type="PROSITE" id="PS01331">
    <property type="entry name" value="THYMIDYLATE_KINASE"/>
    <property type="match status" value="1"/>
</dbReference>
<evidence type="ECO:0000256" key="5">
    <source>
        <dbReference type="ARBA" id="ARBA00022727"/>
    </source>
</evidence>
<dbReference type="GO" id="GO:0006233">
    <property type="term" value="P:dTDP biosynthetic process"/>
    <property type="evidence" value="ECO:0007669"/>
    <property type="project" value="InterPro"/>
</dbReference>
<dbReference type="Gene3D" id="3.40.50.300">
    <property type="entry name" value="P-loop containing nucleotide triphosphate hydrolases"/>
    <property type="match status" value="1"/>
</dbReference>
<keyword evidence="4 12" id="KW-0808">Transferase</keyword>
<dbReference type="AlphaFoldDB" id="A0A5M6ZNG4"/>
<dbReference type="CDD" id="cd01672">
    <property type="entry name" value="TMPK"/>
    <property type="match status" value="1"/>
</dbReference>
<dbReference type="PANTHER" id="PTHR10344">
    <property type="entry name" value="THYMIDYLATE KINASE"/>
    <property type="match status" value="1"/>
</dbReference>
<evidence type="ECO:0000259" key="13">
    <source>
        <dbReference type="Pfam" id="PF02223"/>
    </source>
</evidence>
<dbReference type="FunFam" id="3.40.50.300:FF:000225">
    <property type="entry name" value="Thymidylate kinase"/>
    <property type="match status" value="1"/>
</dbReference>
<evidence type="ECO:0000256" key="8">
    <source>
        <dbReference type="ARBA" id="ARBA00022840"/>
    </source>
</evidence>
<dbReference type="RefSeq" id="WP_150021809.1">
    <property type="nucleotide sequence ID" value="NZ_VWOJ01000001.1"/>
</dbReference>
<accession>A0A5M6ZNG4</accession>
<evidence type="ECO:0000256" key="7">
    <source>
        <dbReference type="ARBA" id="ARBA00022777"/>
    </source>
</evidence>
<evidence type="ECO:0000256" key="6">
    <source>
        <dbReference type="ARBA" id="ARBA00022741"/>
    </source>
</evidence>
<dbReference type="HAMAP" id="MF_00165">
    <property type="entry name" value="Thymidylate_kinase"/>
    <property type="match status" value="1"/>
</dbReference>
<comment type="similarity">
    <text evidence="1 12">Belongs to the thymidylate kinase family.</text>
</comment>
<keyword evidence="15" id="KW-1185">Reference proteome</keyword>
<dbReference type="EC" id="2.7.4.9" evidence="2 12"/>
<keyword evidence="6 12" id="KW-0547">Nucleotide-binding</keyword>
<evidence type="ECO:0000256" key="11">
    <source>
        <dbReference type="ARBA" id="ARBA00057735"/>
    </source>
</evidence>
<sequence length="210" mass="22464">MARGRFITLEGGEGAGKTTLARALRDALQAHGLEVVLTREPGGTPNAEALRELLLEGETGRWSPVAETLLLFAAREDHVRRLIEPALARGAWVICDRFSDSTRAYQGAAGGLEAARITAIEQAALGAMAPDLTVIADLDPEDGMARTRARGEAVTRFEAHPPQFHARLRQAFLDIAAAEPKRCVVLDASQTPDALARAALDAIETRLGLP</sequence>
<organism evidence="14 15">
    <name type="scientific">Alkalicaulis satelles</name>
    <dbReference type="NCBI Taxonomy" id="2609175"/>
    <lineage>
        <taxon>Bacteria</taxon>
        <taxon>Pseudomonadati</taxon>
        <taxon>Pseudomonadota</taxon>
        <taxon>Alphaproteobacteria</taxon>
        <taxon>Maricaulales</taxon>
        <taxon>Maricaulaceae</taxon>
        <taxon>Alkalicaulis</taxon>
    </lineage>
</organism>
<reference evidence="14 15" key="1">
    <citation type="submission" date="2019-09" db="EMBL/GenBank/DDBJ databases">
        <authorList>
            <person name="Kevbrin V."/>
            <person name="Grouzdev D.S."/>
        </authorList>
    </citation>
    <scope>NUCLEOTIDE SEQUENCE [LARGE SCALE GENOMIC DNA]</scope>
    <source>
        <strain evidence="14 15">G-192</strain>
    </source>
</reference>
<evidence type="ECO:0000313" key="15">
    <source>
        <dbReference type="Proteomes" id="UP000325122"/>
    </source>
</evidence>
<dbReference type="GO" id="GO:0004798">
    <property type="term" value="F:dTMP kinase activity"/>
    <property type="evidence" value="ECO:0007669"/>
    <property type="project" value="UniProtKB-UniRule"/>
</dbReference>
<dbReference type="SUPFAM" id="SSF52540">
    <property type="entry name" value="P-loop containing nucleoside triphosphate hydrolases"/>
    <property type="match status" value="1"/>
</dbReference>
<evidence type="ECO:0000256" key="12">
    <source>
        <dbReference type="HAMAP-Rule" id="MF_00165"/>
    </source>
</evidence>
<keyword evidence="8 12" id="KW-0067">ATP-binding</keyword>
<comment type="caution">
    <text evidence="14">The sequence shown here is derived from an EMBL/GenBank/DDBJ whole genome shotgun (WGS) entry which is preliminary data.</text>
</comment>
<evidence type="ECO:0000256" key="4">
    <source>
        <dbReference type="ARBA" id="ARBA00022679"/>
    </source>
</evidence>
<dbReference type="NCBIfam" id="TIGR00041">
    <property type="entry name" value="DTMP_kinase"/>
    <property type="match status" value="1"/>
</dbReference>
<dbReference type="GO" id="GO:0006227">
    <property type="term" value="P:dUDP biosynthetic process"/>
    <property type="evidence" value="ECO:0007669"/>
    <property type="project" value="TreeGrafter"/>
</dbReference>
<evidence type="ECO:0000256" key="3">
    <source>
        <dbReference type="ARBA" id="ARBA00017144"/>
    </source>
</evidence>
<dbReference type="GO" id="GO:0006235">
    <property type="term" value="P:dTTP biosynthetic process"/>
    <property type="evidence" value="ECO:0007669"/>
    <property type="project" value="UniProtKB-UniRule"/>
</dbReference>
<dbReference type="Pfam" id="PF02223">
    <property type="entry name" value="Thymidylate_kin"/>
    <property type="match status" value="1"/>
</dbReference>
<name>A0A5M6ZNG4_9PROT</name>
<dbReference type="InterPro" id="IPR039430">
    <property type="entry name" value="Thymidylate_kin-like_dom"/>
</dbReference>
<dbReference type="Proteomes" id="UP000325122">
    <property type="component" value="Unassembled WGS sequence"/>
</dbReference>
<dbReference type="InterPro" id="IPR027417">
    <property type="entry name" value="P-loop_NTPase"/>
</dbReference>
<evidence type="ECO:0000256" key="10">
    <source>
        <dbReference type="ARBA" id="ARBA00048743"/>
    </source>
</evidence>
<feature type="domain" description="Thymidylate kinase-like" evidence="13">
    <location>
        <begin position="9"/>
        <end position="195"/>
    </location>
</feature>
<dbReference type="GO" id="GO:0005829">
    <property type="term" value="C:cytosol"/>
    <property type="evidence" value="ECO:0007669"/>
    <property type="project" value="TreeGrafter"/>
</dbReference>
<evidence type="ECO:0000313" key="14">
    <source>
        <dbReference type="EMBL" id="KAA5804778.1"/>
    </source>
</evidence>
<evidence type="ECO:0000256" key="2">
    <source>
        <dbReference type="ARBA" id="ARBA00012980"/>
    </source>
</evidence>
<proteinExistence type="inferred from homology"/>
<protein>
    <recommendedName>
        <fullName evidence="3 12">Thymidylate kinase</fullName>
        <ecNumber evidence="2 12">2.7.4.9</ecNumber>
    </recommendedName>
    <alternativeName>
        <fullName evidence="9 12">dTMP kinase</fullName>
    </alternativeName>
</protein>
<gene>
    <name evidence="12" type="primary">tmk</name>
    <name evidence="14" type="ORF">F1654_01885</name>
</gene>
<dbReference type="EMBL" id="VWOJ01000001">
    <property type="protein sequence ID" value="KAA5804778.1"/>
    <property type="molecule type" value="Genomic_DNA"/>
</dbReference>
<comment type="function">
    <text evidence="11 12">Phosphorylation of dTMP to form dTDP in both de novo and salvage pathways of dTTP synthesis.</text>
</comment>
<feature type="binding site" evidence="12">
    <location>
        <begin position="11"/>
        <end position="18"/>
    </location>
    <ligand>
        <name>ATP</name>
        <dbReference type="ChEBI" id="CHEBI:30616"/>
    </ligand>
</feature>
<dbReference type="GO" id="GO:0005524">
    <property type="term" value="F:ATP binding"/>
    <property type="evidence" value="ECO:0007669"/>
    <property type="project" value="UniProtKB-UniRule"/>
</dbReference>
<dbReference type="PANTHER" id="PTHR10344:SF4">
    <property type="entry name" value="UMP-CMP KINASE 2, MITOCHONDRIAL"/>
    <property type="match status" value="1"/>
</dbReference>